<dbReference type="AlphaFoldDB" id="A0A1C5K1I7"/>
<evidence type="ECO:0000256" key="2">
    <source>
        <dbReference type="ARBA" id="ARBA00022475"/>
    </source>
</evidence>
<gene>
    <name evidence="10" type="ORF">GA0074704_5345</name>
</gene>
<evidence type="ECO:0000256" key="3">
    <source>
        <dbReference type="ARBA" id="ARBA00022676"/>
    </source>
</evidence>
<dbReference type="PANTHER" id="PTHR33908">
    <property type="entry name" value="MANNOSYLTRANSFERASE YKCB-RELATED"/>
    <property type="match status" value="1"/>
</dbReference>
<keyword evidence="7 9" id="KW-0472">Membrane</keyword>
<feature type="transmembrane region" description="Helical" evidence="9">
    <location>
        <begin position="158"/>
        <end position="178"/>
    </location>
</feature>
<evidence type="ECO:0000256" key="5">
    <source>
        <dbReference type="ARBA" id="ARBA00022692"/>
    </source>
</evidence>
<proteinExistence type="predicted"/>
<feature type="transmembrane region" description="Helical" evidence="9">
    <location>
        <begin position="184"/>
        <end position="207"/>
    </location>
</feature>
<feature type="transmembrane region" description="Helical" evidence="9">
    <location>
        <begin position="228"/>
        <end position="249"/>
    </location>
</feature>
<keyword evidence="4 10" id="KW-0808">Transferase</keyword>
<feature type="transmembrane region" description="Helical" evidence="9">
    <location>
        <begin position="300"/>
        <end position="321"/>
    </location>
</feature>
<keyword evidence="3 10" id="KW-0328">Glycosyltransferase</keyword>
<dbReference type="EMBL" id="LT607751">
    <property type="protein sequence ID" value="SCG76642.1"/>
    <property type="molecule type" value="Genomic_DNA"/>
</dbReference>
<evidence type="ECO:0000256" key="9">
    <source>
        <dbReference type="SAM" id="Phobius"/>
    </source>
</evidence>
<feature type="transmembrane region" description="Helical" evidence="9">
    <location>
        <begin position="333"/>
        <end position="364"/>
    </location>
</feature>
<keyword evidence="2" id="KW-1003">Cell membrane</keyword>
<sequence length="503" mass="52422">MADTSGAGDRSEGSDRGAAVHGPGNRVRAVGRAVPVWGWPAGITLLTNLIGIGQAQPWRDELATWSAATRPVGDLVRMAGTIDAVTAPYYLLMHGWLAGAGNSPTALRLPSALAVAGAAGLTAALGDRLFGPRAGLLAGLLFAALPGTSRYGQEARPYALAALLAVLATLQLVAALYRPAPSRWAAYAATVAALGLTHLLALGLLAGHGVAVLVARRQPTTATWRREAVRWLLTLLPAAALVTPLALLARTQHSRQLDWVDRARLADLAALPGGLTQSGVVGGLLVGLAALGAARGGRRAVLPAACLLAPVLLLFVAGRYVPLWVPRYLALTVPFACLLAGAALAGVRLPAGLAVVALAGLLGLPDQAGIRRTHDWPRTAQVDYRGAARIIENGQQASDGVVWSPRDGPLLLDVGTAYHLGSRRPRDVLVVRDQRQRADLWADECDQPAGCLAGVERVWLVVAGRHDDPPAAVPGAKGAALRDGYAVRQVWHRPGLTIALLSR</sequence>
<protein>
    <submittedName>
        <fullName evidence="10">Mannosyltransferase</fullName>
    </submittedName>
</protein>
<keyword evidence="11" id="KW-1185">Reference proteome</keyword>
<organism evidence="10 11">
    <name type="scientific">Micromonospora siamensis</name>
    <dbReference type="NCBI Taxonomy" id="299152"/>
    <lineage>
        <taxon>Bacteria</taxon>
        <taxon>Bacillati</taxon>
        <taxon>Actinomycetota</taxon>
        <taxon>Actinomycetes</taxon>
        <taxon>Micromonosporales</taxon>
        <taxon>Micromonosporaceae</taxon>
        <taxon>Micromonospora</taxon>
    </lineage>
</organism>
<feature type="region of interest" description="Disordered" evidence="8">
    <location>
        <begin position="1"/>
        <end position="23"/>
    </location>
</feature>
<evidence type="ECO:0000256" key="4">
    <source>
        <dbReference type="ARBA" id="ARBA00022679"/>
    </source>
</evidence>
<comment type="subcellular location">
    <subcellularLocation>
        <location evidence="1">Cell membrane</location>
        <topology evidence="1">Multi-pass membrane protein</topology>
    </subcellularLocation>
</comment>
<keyword evidence="6 9" id="KW-1133">Transmembrane helix</keyword>
<dbReference type="Proteomes" id="UP000198210">
    <property type="component" value="Chromosome I"/>
</dbReference>
<dbReference type="GO" id="GO:0005886">
    <property type="term" value="C:plasma membrane"/>
    <property type="evidence" value="ECO:0007669"/>
    <property type="project" value="UniProtKB-SubCell"/>
</dbReference>
<evidence type="ECO:0000256" key="6">
    <source>
        <dbReference type="ARBA" id="ARBA00022989"/>
    </source>
</evidence>
<dbReference type="GO" id="GO:0010041">
    <property type="term" value="P:response to iron(III) ion"/>
    <property type="evidence" value="ECO:0007669"/>
    <property type="project" value="TreeGrafter"/>
</dbReference>
<feature type="transmembrane region" description="Helical" evidence="9">
    <location>
        <begin position="269"/>
        <end position="293"/>
    </location>
</feature>
<dbReference type="PANTHER" id="PTHR33908:SF3">
    <property type="entry name" value="UNDECAPRENYL PHOSPHATE-ALPHA-4-AMINO-4-DEOXY-L-ARABINOSE ARABINOSYL TRANSFERASE"/>
    <property type="match status" value="1"/>
</dbReference>
<dbReference type="GO" id="GO:0016763">
    <property type="term" value="F:pentosyltransferase activity"/>
    <property type="evidence" value="ECO:0007669"/>
    <property type="project" value="TreeGrafter"/>
</dbReference>
<evidence type="ECO:0000313" key="11">
    <source>
        <dbReference type="Proteomes" id="UP000198210"/>
    </source>
</evidence>
<name>A0A1C5K1I7_9ACTN</name>
<accession>A0A1C5K1I7</accession>
<dbReference type="InterPro" id="IPR050297">
    <property type="entry name" value="LipidA_mod_glycosyltrf_83"/>
</dbReference>
<evidence type="ECO:0000313" key="10">
    <source>
        <dbReference type="EMBL" id="SCG76642.1"/>
    </source>
</evidence>
<keyword evidence="5 9" id="KW-0812">Transmembrane</keyword>
<evidence type="ECO:0000256" key="1">
    <source>
        <dbReference type="ARBA" id="ARBA00004651"/>
    </source>
</evidence>
<evidence type="ECO:0000256" key="7">
    <source>
        <dbReference type="ARBA" id="ARBA00023136"/>
    </source>
</evidence>
<reference evidence="10 11" key="1">
    <citation type="submission" date="2016-06" db="EMBL/GenBank/DDBJ databases">
        <authorList>
            <person name="Kjaerup R.B."/>
            <person name="Dalgaard T.S."/>
            <person name="Juul-Madsen H.R."/>
        </authorList>
    </citation>
    <scope>NUCLEOTIDE SEQUENCE [LARGE SCALE GENOMIC DNA]</scope>
    <source>
        <strain evidence="10 11">DSM 45097</strain>
    </source>
</reference>
<evidence type="ECO:0000256" key="8">
    <source>
        <dbReference type="SAM" id="MobiDB-lite"/>
    </source>
</evidence>
<dbReference type="GO" id="GO:0009103">
    <property type="term" value="P:lipopolysaccharide biosynthetic process"/>
    <property type="evidence" value="ECO:0007669"/>
    <property type="project" value="UniProtKB-ARBA"/>
</dbReference>